<keyword evidence="1" id="KW-0472">Membrane</keyword>
<gene>
    <name evidence="2" type="ORF">LX32DRAFT_171212</name>
</gene>
<reference evidence="2" key="1">
    <citation type="submission" date="2021-06" db="EMBL/GenBank/DDBJ databases">
        <title>Comparative genomics, transcriptomics and evolutionary studies reveal genomic signatures of adaptation to plant cell wall in hemibiotrophic fungi.</title>
        <authorList>
            <consortium name="DOE Joint Genome Institute"/>
            <person name="Baroncelli R."/>
            <person name="Diaz J.F."/>
            <person name="Benocci T."/>
            <person name="Peng M."/>
            <person name="Battaglia E."/>
            <person name="Haridas S."/>
            <person name="Andreopoulos W."/>
            <person name="Labutti K."/>
            <person name="Pangilinan J."/>
            <person name="Floch G.L."/>
            <person name="Makela M.R."/>
            <person name="Henrissat B."/>
            <person name="Grigoriev I.V."/>
            <person name="Crouch J.A."/>
            <person name="De Vries R.P."/>
            <person name="Sukno S.A."/>
            <person name="Thon M.R."/>
        </authorList>
    </citation>
    <scope>NUCLEOTIDE SEQUENCE</scope>
    <source>
        <strain evidence="2">MAFF235873</strain>
    </source>
</reference>
<accession>A0AAD9H691</accession>
<evidence type="ECO:0000313" key="3">
    <source>
        <dbReference type="Proteomes" id="UP001232148"/>
    </source>
</evidence>
<name>A0AAD9H691_9PEZI</name>
<comment type="caution">
    <text evidence="2">The sequence shown here is derived from an EMBL/GenBank/DDBJ whole genome shotgun (WGS) entry which is preliminary data.</text>
</comment>
<feature type="transmembrane region" description="Helical" evidence="1">
    <location>
        <begin position="41"/>
        <end position="70"/>
    </location>
</feature>
<sequence>MDISLSSPTSPYLSFVHPGDLAQLTYPEQFYFPKLRWLFRLFFIVSIVRPDIINVMIVSAPSCVWFLFYFCPLLQWRLGRNINSGSTTHGFQMCLFVCVVWKQPIQESYYSQPFLDALSFYFIFLLYHVGNPGNTGRGFLYSLDRITDARKYIGALLIFTRTSRRKSGEHALKDISQQLTKLELKDTTSK</sequence>
<keyword evidence="1" id="KW-1133">Transmembrane helix</keyword>
<protein>
    <submittedName>
        <fullName evidence="2">Uncharacterized protein</fullName>
    </submittedName>
</protein>
<organism evidence="2 3">
    <name type="scientific">Colletotrichum zoysiae</name>
    <dbReference type="NCBI Taxonomy" id="1216348"/>
    <lineage>
        <taxon>Eukaryota</taxon>
        <taxon>Fungi</taxon>
        <taxon>Dikarya</taxon>
        <taxon>Ascomycota</taxon>
        <taxon>Pezizomycotina</taxon>
        <taxon>Sordariomycetes</taxon>
        <taxon>Hypocreomycetidae</taxon>
        <taxon>Glomerellales</taxon>
        <taxon>Glomerellaceae</taxon>
        <taxon>Colletotrichum</taxon>
        <taxon>Colletotrichum graminicola species complex</taxon>
    </lineage>
</organism>
<evidence type="ECO:0000256" key="1">
    <source>
        <dbReference type="SAM" id="Phobius"/>
    </source>
</evidence>
<dbReference type="AlphaFoldDB" id="A0AAD9H691"/>
<proteinExistence type="predicted"/>
<keyword evidence="3" id="KW-1185">Reference proteome</keyword>
<evidence type="ECO:0000313" key="2">
    <source>
        <dbReference type="EMBL" id="KAK2022968.1"/>
    </source>
</evidence>
<keyword evidence="1" id="KW-0812">Transmembrane</keyword>
<dbReference type="EMBL" id="MU843018">
    <property type="protein sequence ID" value="KAK2022968.1"/>
    <property type="molecule type" value="Genomic_DNA"/>
</dbReference>
<dbReference type="Proteomes" id="UP001232148">
    <property type="component" value="Unassembled WGS sequence"/>
</dbReference>